<accession>A0A1Q9CNU8</accession>
<name>A0A1Q9CNU8_SYMMI</name>
<keyword evidence="3" id="KW-1185">Reference proteome</keyword>
<feature type="region of interest" description="Disordered" evidence="1">
    <location>
        <begin position="1"/>
        <end position="27"/>
    </location>
</feature>
<protein>
    <submittedName>
        <fullName evidence="2">Uncharacterized protein</fullName>
    </submittedName>
</protein>
<evidence type="ECO:0000313" key="2">
    <source>
        <dbReference type="EMBL" id="OLP84603.1"/>
    </source>
</evidence>
<sequence length="181" mass="20350">MPHKKKKDKARQHHKAKPSAQARTKAHRDLLEAEKLQREAAGDRQAAADALTKAKAWQTATLVGPRLVMLDTRCSNRWAPDIFKSKMTRQAMQPESSDVRWALSSASETLAGDFMWKTHDLVRVQGTASIVSKWARSDFMWKTHDFVGAQGTASIVCKWARMGRLSKMAQLSKTCELWTGS</sequence>
<dbReference type="AlphaFoldDB" id="A0A1Q9CNU8"/>
<comment type="caution">
    <text evidence="2">The sequence shown here is derived from an EMBL/GenBank/DDBJ whole genome shotgun (WGS) entry which is preliminary data.</text>
</comment>
<reference evidence="2 3" key="1">
    <citation type="submission" date="2016-02" db="EMBL/GenBank/DDBJ databases">
        <title>Genome analysis of coral dinoflagellate symbionts highlights evolutionary adaptations to a symbiotic lifestyle.</title>
        <authorList>
            <person name="Aranda M."/>
            <person name="Li Y."/>
            <person name="Liew Y.J."/>
            <person name="Baumgarten S."/>
            <person name="Simakov O."/>
            <person name="Wilson M."/>
            <person name="Piel J."/>
            <person name="Ashoor H."/>
            <person name="Bougouffa S."/>
            <person name="Bajic V.B."/>
            <person name="Ryu T."/>
            <person name="Ravasi T."/>
            <person name="Bayer T."/>
            <person name="Micklem G."/>
            <person name="Kim H."/>
            <person name="Bhak J."/>
            <person name="Lajeunesse T.C."/>
            <person name="Voolstra C.R."/>
        </authorList>
    </citation>
    <scope>NUCLEOTIDE SEQUENCE [LARGE SCALE GENOMIC DNA]</scope>
    <source>
        <strain evidence="2 3">CCMP2467</strain>
    </source>
</reference>
<organism evidence="2 3">
    <name type="scientific">Symbiodinium microadriaticum</name>
    <name type="common">Dinoflagellate</name>
    <name type="synonym">Zooxanthella microadriatica</name>
    <dbReference type="NCBI Taxonomy" id="2951"/>
    <lineage>
        <taxon>Eukaryota</taxon>
        <taxon>Sar</taxon>
        <taxon>Alveolata</taxon>
        <taxon>Dinophyceae</taxon>
        <taxon>Suessiales</taxon>
        <taxon>Symbiodiniaceae</taxon>
        <taxon>Symbiodinium</taxon>
    </lineage>
</organism>
<gene>
    <name evidence="2" type="ORF">AK812_SmicGene34513</name>
</gene>
<evidence type="ECO:0000256" key="1">
    <source>
        <dbReference type="SAM" id="MobiDB-lite"/>
    </source>
</evidence>
<proteinExistence type="predicted"/>
<evidence type="ECO:0000313" key="3">
    <source>
        <dbReference type="Proteomes" id="UP000186817"/>
    </source>
</evidence>
<dbReference type="EMBL" id="LSRX01001030">
    <property type="protein sequence ID" value="OLP84603.1"/>
    <property type="molecule type" value="Genomic_DNA"/>
</dbReference>
<feature type="compositionally biased region" description="Basic residues" evidence="1">
    <location>
        <begin position="1"/>
        <end position="17"/>
    </location>
</feature>
<dbReference type="Proteomes" id="UP000186817">
    <property type="component" value="Unassembled WGS sequence"/>
</dbReference>